<comment type="caution">
    <text evidence="2">The sequence shown here is derived from an EMBL/GenBank/DDBJ whole genome shotgun (WGS) entry which is preliminary data.</text>
</comment>
<dbReference type="GO" id="GO:0016747">
    <property type="term" value="F:acyltransferase activity, transferring groups other than amino-acyl groups"/>
    <property type="evidence" value="ECO:0007669"/>
    <property type="project" value="InterPro"/>
</dbReference>
<dbReference type="CDD" id="cd04301">
    <property type="entry name" value="NAT_SF"/>
    <property type="match status" value="1"/>
</dbReference>
<feature type="non-terminal residue" evidence="2">
    <location>
        <position position="1"/>
    </location>
</feature>
<accession>A0A4S8S326</accession>
<gene>
    <name evidence="2" type="ORF">D6D28_09896</name>
</gene>
<reference evidence="2 3" key="1">
    <citation type="submission" date="2018-10" db="EMBL/GenBank/DDBJ databases">
        <title>Fifty Aureobasidium pullulans genomes reveal a recombining polyextremotolerant generalist.</title>
        <authorList>
            <person name="Gostincar C."/>
            <person name="Turk M."/>
            <person name="Zajc J."/>
            <person name="Gunde-Cimerman N."/>
        </authorList>
    </citation>
    <scope>NUCLEOTIDE SEQUENCE [LARGE SCALE GENOMIC DNA]</scope>
    <source>
        <strain evidence="2 3">EXF-11900</strain>
    </source>
</reference>
<evidence type="ECO:0000259" key="1">
    <source>
        <dbReference type="PROSITE" id="PS51186"/>
    </source>
</evidence>
<dbReference type="Pfam" id="PF13508">
    <property type="entry name" value="Acetyltransf_7"/>
    <property type="match status" value="1"/>
</dbReference>
<evidence type="ECO:0000313" key="2">
    <source>
        <dbReference type="EMBL" id="THV64449.1"/>
    </source>
</evidence>
<protein>
    <submittedName>
        <fullName evidence="2">Acyl-CoA N-acyltransferase</fullName>
    </submittedName>
</protein>
<dbReference type="EMBL" id="QZAF01000853">
    <property type="protein sequence ID" value="THV64449.1"/>
    <property type="molecule type" value="Genomic_DNA"/>
</dbReference>
<dbReference type="PANTHER" id="PTHR42791:SF2">
    <property type="entry name" value="N-ACETYLTRANSFERASE DOMAIN-CONTAINING PROTEIN"/>
    <property type="match status" value="1"/>
</dbReference>
<dbReference type="PANTHER" id="PTHR42791">
    <property type="entry name" value="GNAT FAMILY ACETYLTRANSFERASE"/>
    <property type="match status" value="1"/>
</dbReference>
<dbReference type="PROSITE" id="PS51186">
    <property type="entry name" value="GNAT"/>
    <property type="match status" value="1"/>
</dbReference>
<dbReference type="InterPro" id="IPR052523">
    <property type="entry name" value="Trichothecene_AcTrans"/>
</dbReference>
<keyword evidence="2" id="KW-0012">Acyltransferase</keyword>
<dbReference type="InterPro" id="IPR016181">
    <property type="entry name" value="Acyl_CoA_acyltransferase"/>
</dbReference>
<name>A0A4S8S326_AURPU</name>
<dbReference type="SUPFAM" id="SSF55729">
    <property type="entry name" value="Acyl-CoA N-acyltransferases (Nat)"/>
    <property type="match status" value="1"/>
</dbReference>
<dbReference type="Gene3D" id="3.40.630.30">
    <property type="match status" value="1"/>
</dbReference>
<sequence length="274" mass="31095">PLTVVADARLATIAQPLYPNTSFLLQKLPLESPPPSMPFSVQVTDPIKANELAKVMTDSRWVDPHWKILFEDGTTADQVISETAQRLPYNLTRRQGKRHQMAVDQVTGEVVGTARWILPEHLRDPKFKTWPEARVPSPSIEDDEKFRKKFEDATDEEGRIKHLRWDLMEVRNTPLEEIDAKIVHDTGPFLTLDYLSTAPHYQRKGVGSALLQRGLEVADANNLSTYVTASPAGLKLYLNHGFEIVETFSLEYPDFGGTEPVVDYFMIRKPKQKS</sequence>
<proteinExistence type="predicted"/>
<organism evidence="2 3">
    <name type="scientific">Aureobasidium pullulans</name>
    <name type="common">Black yeast</name>
    <name type="synonym">Pullularia pullulans</name>
    <dbReference type="NCBI Taxonomy" id="5580"/>
    <lineage>
        <taxon>Eukaryota</taxon>
        <taxon>Fungi</taxon>
        <taxon>Dikarya</taxon>
        <taxon>Ascomycota</taxon>
        <taxon>Pezizomycotina</taxon>
        <taxon>Dothideomycetes</taxon>
        <taxon>Dothideomycetidae</taxon>
        <taxon>Dothideales</taxon>
        <taxon>Saccotheciaceae</taxon>
        <taxon>Aureobasidium</taxon>
    </lineage>
</organism>
<dbReference type="AlphaFoldDB" id="A0A4S8S326"/>
<keyword evidence="2" id="KW-0808">Transferase</keyword>
<dbReference type="InterPro" id="IPR000182">
    <property type="entry name" value="GNAT_dom"/>
</dbReference>
<dbReference type="Proteomes" id="UP000304951">
    <property type="component" value="Unassembled WGS sequence"/>
</dbReference>
<evidence type="ECO:0000313" key="3">
    <source>
        <dbReference type="Proteomes" id="UP000304951"/>
    </source>
</evidence>
<feature type="domain" description="N-acetyltransferase" evidence="1">
    <location>
        <begin position="109"/>
        <end position="271"/>
    </location>
</feature>